<evidence type="ECO:0000259" key="2">
    <source>
        <dbReference type="Pfam" id="PF04273"/>
    </source>
</evidence>
<dbReference type="InterPro" id="IPR029021">
    <property type="entry name" value="Prot-tyrosine_phosphatase-like"/>
</dbReference>
<dbReference type="RefSeq" id="WP_341674666.1">
    <property type="nucleotide sequence ID" value="NZ_JBBYHV010000002.1"/>
</dbReference>
<organism evidence="3 4">
    <name type="scientific">Aurantiacibacter gilvus</name>
    <dbReference type="NCBI Taxonomy" id="3139141"/>
    <lineage>
        <taxon>Bacteria</taxon>
        <taxon>Pseudomonadati</taxon>
        <taxon>Pseudomonadota</taxon>
        <taxon>Alphaproteobacteria</taxon>
        <taxon>Sphingomonadales</taxon>
        <taxon>Erythrobacteraceae</taxon>
        <taxon>Aurantiacibacter</taxon>
    </lineage>
</organism>
<dbReference type="InterPro" id="IPR005939">
    <property type="entry name" value="BLH_phosphatase-like"/>
</dbReference>
<feature type="domain" description="Beta-lactamase hydrolase-like protein phosphatase-like" evidence="2">
    <location>
        <begin position="14"/>
        <end position="105"/>
    </location>
</feature>
<evidence type="ECO:0000313" key="3">
    <source>
        <dbReference type="EMBL" id="MEL1252132.1"/>
    </source>
</evidence>
<reference evidence="3 4" key="1">
    <citation type="submission" date="2024-04" db="EMBL/GenBank/DDBJ databases">
        <title>Aurantiacibacter sp. DGU6 16S ribosomal RNA gene Genome sequencing and assembly.</title>
        <authorList>
            <person name="Park S."/>
        </authorList>
    </citation>
    <scope>NUCLEOTIDE SEQUENCE [LARGE SCALE GENOMIC DNA]</scope>
    <source>
        <strain evidence="3 4">DGU6</strain>
    </source>
</reference>
<dbReference type="SUPFAM" id="SSF52799">
    <property type="entry name" value="(Phosphotyrosine protein) phosphatases II"/>
    <property type="match status" value="1"/>
</dbReference>
<feature type="region of interest" description="Disordered" evidence="1">
    <location>
        <begin position="136"/>
        <end position="155"/>
    </location>
</feature>
<keyword evidence="4" id="KW-1185">Reference proteome</keyword>
<name>A0ABU9IJ14_9SPHN</name>
<dbReference type="Gene3D" id="3.90.190.10">
    <property type="entry name" value="Protein tyrosine phosphatase superfamily"/>
    <property type="match status" value="1"/>
</dbReference>
<protein>
    <submittedName>
        <fullName evidence="3">Protein tyrosine phosphatase family protein</fullName>
    </submittedName>
</protein>
<dbReference type="Pfam" id="PF04273">
    <property type="entry name" value="BLH_phosphatase"/>
    <property type="match status" value="1"/>
</dbReference>
<accession>A0ABU9IJ14</accession>
<dbReference type="CDD" id="cd14503">
    <property type="entry name" value="PTP-bact"/>
    <property type="match status" value="1"/>
</dbReference>
<gene>
    <name evidence="3" type="ORF">AAEO60_15755</name>
</gene>
<dbReference type="EMBL" id="JBBYHV010000002">
    <property type="protein sequence ID" value="MEL1252132.1"/>
    <property type="molecule type" value="Genomic_DNA"/>
</dbReference>
<evidence type="ECO:0000256" key="1">
    <source>
        <dbReference type="SAM" id="MobiDB-lite"/>
    </source>
</evidence>
<sequence>MTADPEDIRNWLRLSPRVTTSGKLESADPARLAAVGVRKVINLGLADHPEALPDAGARMAEAGLDYVHIPVAFDAPQDSDYAAFVVALEADDRPVHVHCIMNFRVSAFFYRYHVEACGMDEAAARILLEKVWSPHRTDHGEEPPWRDFVERVGKQ</sequence>
<dbReference type="Proteomes" id="UP001497045">
    <property type="component" value="Unassembled WGS sequence"/>
</dbReference>
<evidence type="ECO:0000313" key="4">
    <source>
        <dbReference type="Proteomes" id="UP001497045"/>
    </source>
</evidence>
<proteinExistence type="predicted"/>
<comment type="caution">
    <text evidence="3">The sequence shown here is derived from an EMBL/GenBank/DDBJ whole genome shotgun (WGS) entry which is preliminary data.</text>
</comment>